<sequence length="441" mass="49906">MFKHHIIFQILYIIVGPLCPASLKLPTVAEANARGINIQEQRFQNGSKAFRLQVAFSDTVVVRTQVDVTVTVYTLHVTFGLMILPEYTPFSHTASVDLMYPSSLRARLDVLLWEPVNKWTLNDFSLACNFPMTMTECFSNGTMSALAVKVESVPQLVPRQLTLRDPSCRPKFSNDRFAYFSFEANRCGTTRMFYDGVVMYQNEIALGKGLQGHQGIKKGVPASPPDPEYRVTMSCFYTLNDTQTIAFFTKPRENEPLPETGIGELQVVLRLAQDGSYSNFYLKEDYPVVQYLRSPLFFEVALLQSTDPQIELVLENCWATLKEDRNSTPRWDLIVDGCVNLADRYETVFHPVIPNGFPYPSHVKHFEIKMFTFVQNDDLFPDQIFVHCDAVLCDAGSDGICERRCPSPMPLKHGKKVRRETTNIQAVFSGMSSGKIVLSIS</sequence>
<evidence type="ECO:0000256" key="3">
    <source>
        <dbReference type="ARBA" id="ARBA00022475"/>
    </source>
</evidence>
<proteinExistence type="predicted"/>
<evidence type="ECO:0000256" key="1">
    <source>
        <dbReference type="ARBA" id="ARBA00004236"/>
    </source>
</evidence>
<evidence type="ECO:0000256" key="2">
    <source>
        <dbReference type="ARBA" id="ARBA00004613"/>
    </source>
</evidence>
<evidence type="ECO:0000256" key="6">
    <source>
        <dbReference type="ARBA" id="ARBA00023157"/>
    </source>
</evidence>
<evidence type="ECO:0000256" key="8">
    <source>
        <dbReference type="SAM" id="SignalP"/>
    </source>
</evidence>
<dbReference type="Proteomes" id="UP000472260">
    <property type="component" value="Unassembled WGS sequence"/>
</dbReference>
<dbReference type="Pfam" id="PF26562">
    <property type="entry name" value="Ig-like"/>
    <property type="match status" value="1"/>
</dbReference>
<dbReference type="PROSITE" id="PS00682">
    <property type="entry name" value="ZP_1"/>
    <property type="match status" value="1"/>
</dbReference>
<feature type="signal peptide" evidence="8">
    <location>
        <begin position="1"/>
        <end position="20"/>
    </location>
</feature>
<dbReference type="PANTHER" id="PTHR47130">
    <property type="entry name" value="SI:DKEY-19B23.11-RELATED"/>
    <property type="match status" value="1"/>
</dbReference>
<dbReference type="InterPro" id="IPR055356">
    <property type="entry name" value="ZP-N"/>
</dbReference>
<evidence type="ECO:0000256" key="5">
    <source>
        <dbReference type="ARBA" id="ARBA00023136"/>
    </source>
</evidence>
<keyword evidence="4" id="KW-0964">Secreted</keyword>
<dbReference type="InterPro" id="IPR055355">
    <property type="entry name" value="ZP-C"/>
</dbReference>
<keyword evidence="8" id="KW-0732">Signal</keyword>
<protein>
    <submittedName>
        <fullName evidence="10">Zona pellucida protein AX 1</fullName>
    </submittedName>
</protein>
<evidence type="ECO:0000259" key="9">
    <source>
        <dbReference type="PROSITE" id="PS51034"/>
    </source>
</evidence>
<dbReference type="InterPro" id="IPR058876">
    <property type="entry name" value="Ig-like_ZP"/>
</dbReference>
<keyword evidence="7" id="KW-0325">Glycoprotein</keyword>
<dbReference type="InterPro" id="IPR017977">
    <property type="entry name" value="ZP_dom_CS"/>
</dbReference>
<dbReference type="GO" id="GO:0005886">
    <property type="term" value="C:plasma membrane"/>
    <property type="evidence" value="ECO:0007669"/>
    <property type="project" value="UniProtKB-SubCell"/>
</dbReference>
<dbReference type="AlphaFoldDB" id="A0A671MVT6"/>
<accession>A0A671MVT6</accession>
<dbReference type="SMART" id="SM00241">
    <property type="entry name" value="ZP"/>
    <property type="match status" value="1"/>
</dbReference>
<keyword evidence="5" id="KW-0472">Membrane</keyword>
<evidence type="ECO:0000256" key="7">
    <source>
        <dbReference type="ARBA" id="ARBA00023180"/>
    </source>
</evidence>
<feature type="domain" description="ZP" evidence="9">
    <location>
        <begin position="136"/>
        <end position="408"/>
    </location>
</feature>
<dbReference type="GO" id="GO:0005576">
    <property type="term" value="C:extracellular region"/>
    <property type="evidence" value="ECO:0007669"/>
    <property type="project" value="UniProtKB-SubCell"/>
</dbReference>
<keyword evidence="3" id="KW-1003">Cell membrane</keyword>
<dbReference type="Ensembl" id="ENSSANT00000038516.1">
    <property type="protein sequence ID" value="ENSSANP00000036150.1"/>
    <property type="gene ID" value="ENSSANG00000018513.1"/>
</dbReference>
<dbReference type="PRINTS" id="PR00023">
    <property type="entry name" value="ZPELLUCIDA"/>
</dbReference>
<evidence type="ECO:0000313" key="10">
    <source>
        <dbReference type="Ensembl" id="ENSSANP00000036150.1"/>
    </source>
</evidence>
<keyword evidence="6" id="KW-1015">Disulfide bond</keyword>
<evidence type="ECO:0000256" key="4">
    <source>
        <dbReference type="ARBA" id="ARBA00022525"/>
    </source>
</evidence>
<dbReference type="PANTHER" id="PTHR47130:SF3">
    <property type="entry name" value="ZONA PELLUCIDA PROTEIN"/>
    <property type="match status" value="1"/>
</dbReference>
<dbReference type="Gene3D" id="2.60.40.4100">
    <property type="entry name" value="Zona pellucida, ZP-C domain"/>
    <property type="match status" value="1"/>
</dbReference>
<comment type="subcellular location">
    <subcellularLocation>
        <location evidence="1">Cell membrane</location>
    </subcellularLocation>
    <subcellularLocation>
        <location evidence="2">Secreted</location>
    </subcellularLocation>
</comment>
<name>A0A671MVT6_9TELE</name>
<keyword evidence="11" id="KW-1185">Reference proteome</keyword>
<dbReference type="InterPro" id="IPR048290">
    <property type="entry name" value="ZP_chr"/>
</dbReference>
<dbReference type="InterPro" id="IPR042235">
    <property type="entry name" value="ZP-C_dom"/>
</dbReference>
<reference evidence="10" key="1">
    <citation type="submission" date="2025-08" db="UniProtKB">
        <authorList>
            <consortium name="Ensembl"/>
        </authorList>
    </citation>
    <scope>IDENTIFICATION</scope>
</reference>
<dbReference type="PROSITE" id="PS51034">
    <property type="entry name" value="ZP_2"/>
    <property type="match status" value="1"/>
</dbReference>
<evidence type="ECO:0000313" key="11">
    <source>
        <dbReference type="Proteomes" id="UP000472260"/>
    </source>
</evidence>
<feature type="chain" id="PRO_5025638743" evidence="8">
    <location>
        <begin position="21"/>
        <end position="441"/>
    </location>
</feature>
<dbReference type="InterPro" id="IPR001507">
    <property type="entry name" value="ZP_dom"/>
</dbReference>
<dbReference type="Gene3D" id="2.60.40.3210">
    <property type="entry name" value="Zona pellucida, ZP-N domain"/>
    <property type="match status" value="1"/>
</dbReference>
<dbReference type="Pfam" id="PF00100">
    <property type="entry name" value="Zona_pellucida"/>
    <property type="match status" value="1"/>
</dbReference>
<reference evidence="10" key="2">
    <citation type="submission" date="2025-09" db="UniProtKB">
        <authorList>
            <consortium name="Ensembl"/>
        </authorList>
    </citation>
    <scope>IDENTIFICATION</scope>
</reference>
<dbReference type="Pfam" id="PF23344">
    <property type="entry name" value="ZP-N"/>
    <property type="match status" value="1"/>
</dbReference>
<organism evidence="10 11">
    <name type="scientific">Sinocyclocheilus anshuiensis</name>
    <dbReference type="NCBI Taxonomy" id="1608454"/>
    <lineage>
        <taxon>Eukaryota</taxon>
        <taxon>Metazoa</taxon>
        <taxon>Chordata</taxon>
        <taxon>Craniata</taxon>
        <taxon>Vertebrata</taxon>
        <taxon>Euteleostomi</taxon>
        <taxon>Actinopterygii</taxon>
        <taxon>Neopterygii</taxon>
        <taxon>Teleostei</taxon>
        <taxon>Ostariophysi</taxon>
        <taxon>Cypriniformes</taxon>
        <taxon>Cyprinidae</taxon>
        <taxon>Cyprininae</taxon>
        <taxon>Sinocyclocheilus</taxon>
    </lineage>
</organism>